<evidence type="ECO:0000313" key="4">
    <source>
        <dbReference type="EMBL" id="KDO46526.1"/>
    </source>
</evidence>
<dbReference type="EMBL" id="KK785206">
    <property type="protein sequence ID" value="KDO46526.1"/>
    <property type="molecule type" value="Genomic_DNA"/>
</dbReference>
<comment type="subcellular location">
    <subcellularLocation>
        <location evidence="1">Nucleus</location>
    </subcellularLocation>
</comment>
<dbReference type="PANTHER" id="PTHR19411:SF0">
    <property type="entry name" value="PROTEIN BUD31 HOMOLOG"/>
    <property type="match status" value="1"/>
</dbReference>
<dbReference type="GO" id="GO:0000398">
    <property type="term" value="P:mRNA splicing, via spliceosome"/>
    <property type="evidence" value="ECO:0000318"/>
    <property type="project" value="GO_Central"/>
</dbReference>
<dbReference type="InterPro" id="IPR001748">
    <property type="entry name" value="BUD31"/>
</dbReference>
<dbReference type="PANTHER" id="PTHR19411">
    <property type="entry name" value="PROTEIN BUD31-RELATED"/>
    <property type="match status" value="1"/>
</dbReference>
<dbReference type="InterPro" id="IPR018230">
    <property type="entry name" value="BUD31/G10-rel_CS"/>
</dbReference>
<reference evidence="4 5" key="1">
    <citation type="submission" date="2014-04" db="EMBL/GenBank/DDBJ databases">
        <authorList>
            <consortium name="International Citrus Genome Consortium"/>
            <person name="Gmitter F."/>
            <person name="Chen C."/>
            <person name="Farmerie W."/>
            <person name="Harkins T."/>
            <person name="Desany B."/>
            <person name="Mohiuddin M."/>
            <person name="Kodira C."/>
            <person name="Borodovsky M."/>
            <person name="Lomsadze A."/>
            <person name="Burns P."/>
            <person name="Jenkins J."/>
            <person name="Prochnik S."/>
            <person name="Shu S."/>
            <person name="Chapman J."/>
            <person name="Pitluck S."/>
            <person name="Schmutz J."/>
            <person name="Rokhsar D."/>
        </authorList>
    </citation>
    <scope>NUCLEOTIDE SEQUENCE</scope>
</reference>
<dbReference type="Pfam" id="PF01125">
    <property type="entry name" value="BUD31"/>
    <property type="match status" value="1"/>
</dbReference>
<evidence type="ECO:0000313" key="5">
    <source>
        <dbReference type="Proteomes" id="UP000027120"/>
    </source>
</evidence>
<dbReference type="STRING" id="2711.A0A067E6I7"/>
<dbReference type="SMR" id="A0A067E6I7"/>
<dbReference type="Proteomes" id="UP000027120">
    <property type="component" value="Unassembled WGS sequence"/>
</dbReference>
<keyword evidence="5" id="KW-1185">Reference proteome</keyword>
<dbReference type="PROSITE" id="PS00997">
    <property type="entry name" value="G10_1"/>
    <property type="match status" value="1"/>
</dbReference>
<evidence type="ECO:0000256" key="1">
    <source>
        <dbReference type="ARBA" id="ARBA00004123"/>
    </source>
</evidence>
<proteinExistence type="inferred from homology"/>
<keyword evidence="3" id="KW-0539">Nucleus</keyword>
<protein>
    <submittedName>
        <fullName evidence="4">Uncharacterized protein</fullName>
    </submittedName>
</protein>
<sequence>MPKVKTNTVQYPPEGCWDLIEPTLRKFQAKMTEAENDPHDGKRKSAIFFYLYHRKKEISMELYDFCLDHGHADRNLIAKCKKPGYESLCCLRCMQPRDHNFQSTCVCRVPKNLREEKVIEFVHCCWRGRASGDRSTAL</sequence>
<organism evidence="4 5">
    <name type="scientific">Citrus sinensis</name>
    <name type="common">Sweet orange</name>
    <name type="synonym">Citrus aurantium var. sinensis</name>
    <dbReference type="NCBI Taxonomy" id="2711"/>
    <lineage>
        <taxon>Eukaryota</taxon>
        <taxon>Viridiplantae</taxon>
        <taxon>Streptophyta</taxon>
        <taxon>Embryophyta</taxon>
        <taxon>Tracheophyta</taxon>
        <taxon>Spermatophyta</taxon>
        <taxon>Magnoliopsida</taxon>
        <taxon>eudicotyledons</taxon>
        <taxon>Gunneridae</taxon>
        <taxon>Pentapetalae</taxon>
        <taxon>rosids</taxon>
        <taxon>malvids</taxon>
        <taxon>Sapindales</taxon>
        <taxon>Rutaceae</taxon>
        <taxon>Aurantioideae</taxon>
        <taxon>Citrus</taxon>
    </lineage>
</organism>
<name>A0A067E6I7_CITSI</name>
<accession>A0A067E6I7</accession>
<dbReference type="GO" id="GO:0005681">
    <property type="term" value="C:spliceosomal complex"/>
    <property type="evidence" value="ECO:0000318"/>
    <property type="project" value="GO_Central"/>
</dbReference>
<comment type="similarity">
    <text evidence="2">Belongs to the BUD31 (G10) family.</text>
</comment>
<evidence type="ECO:0000256" key="2">
    <source>
        <dbReference type="ARBA" id="ARBA00005287"/>
    </source>
</evidence>
<dbReference type="AlphaFoldDB" id="A0A067E6I7"/>
<gene>
    <name evidence="4" type="ORF">CISIN_1g037633mg</name>
</gene>
<evidence type="ECO:0000256" key="3">
    <source>
        <dbReference type="ARBA" id="ARBA00023242"/>
    </source>
</evidence>